<feature type="region of interest" description="Disordered" evidence="1">
    <location>
        <begin position="75"/>
        <end position="97"/>
    </location>
</feature>
<keyword evidence="4" id="KW-1185">Reference proteome</keyword>
<feature type="region of interest" description="Disordered" evidence="1">
    <location>
        <begin position="1"/>
        <end position="25"/>
    </location>
</feature>
<dbReference type="EMBL" id="ATLV01014990">
    <property type="status" value="NOT_ANNOTATED_CDS"/>
    <property type="molecule type" value="Genomic_DNA"/>
</dbReference>
<dbReference type="Proteomes" id="UP000030765">
    <property type="component" value="Unassembled WGS sequence"/>
</dbReference>
<feature type="compositionally biased region" description="Basic residues" evidence="1">
    <location>
        <begin position="1"/>
        <end position="13"/>
    </location>
</feature>
<name>A0A084VPA3_ANOSI</name>
<feature type="compositionally biased region" description="Basic and acidic residues" evidence="1">
    <location>
        <begin position="87"/>
        <end position="97"/>
    </location>
</feature>
<reference evidence="3" key="2">
    <citation type="submission" date="2020-05" db="UniProtKB">
        <authorList>
            <consortium name="EnsemblMetazoa"/>
        </authorList>
    </citation>
    <scope>IDENTIFICATION</scope>
</reference>
<evidence type="ECO:0000256" key="1">
    <source>
        <dbReference type="SAM" id="MobiDB-lite"/>
    </source>
</evidence>
<gene>
    <name evidence="2" type="ORF">ZHAS_00007164</name>
</gene>
<protein>
    <submittedName>
        <fullName evidence="2 3">Uncharacterized protein</fullName>
    </submittedName>
</protein>
<sequence length="97" mass="11047">MIKKRNGGHRRRTKNDPSVRYADPKPWNQVLHLSDHETTVLDRTYTNHVHITVVPSGKAGEGKPSGIMFQWVPARKARARNQPSPRAKVEARSKENV</sequence>
<reference evidence="2 4" key="1">
    <citation type="journal article" date="2014" name="BMC Genomics">
        <title>Genome sequence of Anopheles sinensis provides insight into genetics basis of mosquito competence for malaria parasites.</title>
        <authorList>
            <person name="Zhou D."/>
            <person name="Zhang D."/>
            <person name="Ding G."/>
            <person name="Shi L."/>
            <person name="Hou Q."/>
            <person name="Ye Y."/>
            <person name="Xu Y."/>
            <person name="Zhou H."/>
            <person name="Xiong C."/>
            <person name="Li S."/>
            <person name="Yu J."/>
            <person name="Hong S."/>
            <person name="Yu X."/>
            <person name="Zou P."/>
            <person name="Chen C."/>
            <person name="Chang X."/>
            <person name="Wang W."/>
            <person name="Lv Y."/>
            <person name="Sun Y."/>
            <person name="Ma L."/>
            <person name="Shen B."/>
            <person name="Zhu C."/>
        </authorList>
    </citation>
    <scope>NUCLEOTIDE SEQUENCE [LARGE SCALE GENOMIC DNA]</scope>
</reference>
<accession>A0A084VPA3</accession>
<dbReference type="EMBL" id="KE524999">
    <property type="protein sequence ID" value="KFB39797.1"/>
    <property type="molecule type" value="Genomic_DNA"/>
</dbReference>
<dbReference type="AlphaFoldDB" id="A0A084VPA3"/>
<proteinExistence type="predicted"/>
<dbReference type="EnsemblMetazoa" id="ASIC007164-RA">
    <property type="protein sequence ID" value="ASIC007164-PA"/>
    <property type="gene ID" value="ASIC007164"/>
</dbReference>
<evidence type="ECO:0000313" key="2">
    <source>
        <dbReference type="EMBL" id="KFB39797.1"/>
    </source>
</evidence>
<evidence type="ECO:0000313" key="4">
    <source>
        <dbReference type="Proteomes" id="UP000030765"/>
    </source>
</evidence>
<evidence type="ECO:0000313" key="3">
    <source>
        <dbReference type="EnsemblMetazoa" id="ASIC007164-PA"/>
    </source>
</evidence>
<dbReference type="VEuPathDB" id="VectorBase:ASIC007164"/>
<organism evidence="2">
    <name type="scientific">Anopheles sinensis</name>
    <name type="common">Mosquito</name>
    <dbReference type="NCBI Taxonomy" id="74873"/>
    <lineage>
        <taxon>Eukaryota</taxon>
        <taxon>Metazoa</taxon>
        <taxon>Ecdysozoa</taxon>
        <taxon>Arthropoda</taxon>
        <taxon>Hexapoda</taxon>
        <taxon>Insecta</taxon>
        <taxon>Pterygota</taxon>
        <taxon>Neoptera</taxon>
        <taxon>Endopterygota</taxon>
        <taxon>Diptera</taxon>
        <taxon>Nematocera</taxon>
        <taxon>Culicoidea</taxon>
        <taxon>Culicidae</taxon>
        <taxon>Anophelinae</taxon>
        <taxon>Anopheles</taxon>
    </lineage>
</organism>